<dbReference type="InterPro" id="IPR050224">
    <property type="entry name" value="TALE_homeobox"/>
</dbReference>
<proteinExistence type="predicted"/>
<dbReference type="Pfam" id="PF05920">
    <property type="entry name" value="Homeobox_KN"/>
    <property type="match status" value="1"/>
</dbReference>
<evidence type="ECO:0000256" key="3">
    <source>
        <dbReference type="ARBA" id="ARBA00023242"/>
    </source>
</evidence>
<feature type="domain" description="Homeobox" evidence="5">
    <location>
        <begin position="20"/>
        <end position="73"/>
    </location>
</feature>
<dbReference type="PANTHER" id="PTHR11850">
    <property type="entry name" value="HOMEOBOX PROTEIN TRANSCRIPTION FACTORS"/>
    <property type="match status" value="1"/>
</dbReference>
<dbReference type="AlphaFoldDB" id="A0A139IV76"/>
<dbReference type="Gene3D" id="1.10.10.60">
    <property type="entry name" value="Homeodomain-like"/>
    <property type="match status" value="1"/>
</dbReference>
<organism evidence="6 7">
    <name type="scientific">Pseudocercospora musae</name>
    <dbReference type="NCBI Taxonomy" id="113226"/>
    <lineage>
        <taxon>Eukaryota</taxon>
        <taxon>Fungi</taxon>
        <taxon>Dikarya</taxon>
        <taxon>Ascomycota</taxon>
        <taxon>Pezizomycotina</taxon>
        <taxon>Dothideomycetes</taxon>
        <taxon>Dothideomycetidae</taxon>
        <taxon>Mycosphaerellales</taxon>
        <taxon>Mycosphaerellaceae</taxon>
        <taxon>Pseudocercospora</taxon>
    </lineage>
</organism>
<comment type="subcellular location">
    <subcellularLocation>
        <location evidence="4">Nucleus</location>
    </subcellularLocation>
</comment>
<dbReference type="PROSITE" id="PS50071">
    <property type="entry name" value="HOMEOBOX_2"/>
    <property type="match status" value="1"/>
</dbReference>
<feature type="DNA-binding region" description="Homeobox" evidence="4">
    <location>
        <begin position="22"/>
        <end position="74"/>
    </location>
</feature>
<keyword evidence="7" id="KW-1185">Reference proteome</keyword>
<dbReference type="Proteomes" id="UP000073492">
    <property type="component" value="Unassembled WGS sequence"/>
</dbReference>
<keyword evidence="1 4" id="KW-0238">DNA-binding</keyword>
<evidence type="ECO:0000313" key="7">
    <source>
        <dbReference type="Proteomes" id="UP000073492"/>
    </source>
</evidence>
<accession>A0A139IV76</accession>
<dbReference type="OrthoDB" id="10056939at2759"/>
<dbReference type="InterPro" id="IPR008422">
    <property type="entry name" value="KN_HD"/>
</dbReference>
<gene>
    <name evidence="6" type="ORF">AC579_2251</name>
</gene>
<dbReference type="SUPFAM" id="SSF46689">
    <property type="entry name" value="Homeodomain-like"/>
    <property type="match status" value="1"/>
</dbReference>
<dbReference type="GO" id="GO:0003677">
    <property type="term" value="F:DNA binding"/>
    <property type="evidence" value="ECO:0007669"/>
    <property type="project" value="UniProtKB-UniRule"/>
</dbReference>
<evidence type="ECO:0000256" key="4">
    <source>
        <dbReference type="PROSITE-ProRule" id="PRU00108"/>
    </source>
</evidence>
<evidence type="ECO:0000256" key="2">
    <source>
        <dbReference type="ARBA" id="ARBA00023155"/>
    </source>
</evidence>
<dbReference type="STRING" id="113226.A0A139IV76"/>
<evidence type="ECO:0000259" key="5">
    <source>
        <dbReference type="PROSITE" id="PS50071"/>
    </source>
</evidence>
<dbReference type="CDD" id="cd00086">
    <property type="entry name" value="homeodomain"/>
    <property type="match status" value="1"/>
</dbReference>
<evidence type="ECO:0000313" key="6">
    <source>
        <dbReference type="EMBL" id="KXT18532.1"/>
    </source>
</evidence>
<name>A0A139IV76_9PEZI</name>
<dbReference type="GO" id="GO:0005634">
    <property type="term" value="C:nucleus"/>
    <property type="evidence" value="ECO:0007669"/>
    <property type="project" value="UniProtKB-SubCell"/>
</dbReference>
<reference evidence="6 7" key="1">
    <citation type="submission" date="2015-07" db="EMBL/GenBank/DDBJ databases">
        <title>Comparative genomics of the Sigatoka disease complex on banana suggests a link between parallel evolutionary changes in Pseudocercospora fijiensis and Pseudocercospora eumusae and increased virulence on the banana host.</title>
        <authorList>
            <person name="Chang T.-C."/>
            <person name="Salvucci A."/>
            <person name="Crous P.W."/>
            <person name="Stergiopoulos I."/>
        </authorList>
    </citation>
    <scope>NUCLEOTIDE SEQUENCE [LARGE SCALE GENOMIC DNA]</scope>
    <source>
        <strain evidence="6 7">CBS 116634</strain>
    </source>
</reference>
<comment type="caution">
    <text evidence="6">The sequence shown here is derived from an EMBL/GenBank/DDBJ whole genome shotgun (WGS) entry which is preliminary data.</text>
</comment>
<keyword evidence="3 4" id="KW-0539">Nucleus</keyword>
<dbReference type="InterPro" id="IPR001356">
    <property type="entry name" value="HD"/>
</dbReference>
<keyword evidence="2 4" id="KW-0371">Homeobox</keyword>
<protein>
    <recommendedName>
        <fullName evidence="5">Homeobox domain-containing protein</fullName>
    </recommendedName>
</protein>
<evidence type="ECO:0000256" key="1">
    <source>
        <dbReference type="ARBA" id="ARBA00023125"/>
    </source>
</evidence>
<dbReference type="EMBL" id="LFZO01000006">
    <property type="protein sequence ID" value="KXT18532.1"/>
    <property type="molecule type" value="Genomic_DNA"/>
</dbReference>
<dbReference type="GO" id="GO:0006355">
    <property type="term" value="P:regulation of DNA-templated transcription"/>
    <property type="evidence" value="ECO:0007669"/>
    <property type="project" value="InterPro"/>
</dbReference>
<sequence>MADLEQRRSTPVPKLNPRPSRASVKVLQQWLNAHIDHPCPTETEKAQLKAETVLFITQVSNWFPNVRRRGKAYDRMYLSEASAMIMSALDRWRHFSPEQEAAAWSDIAHALAEASARSACPELPSVVPSVWLSHESIGNSFVSYRAGQTIARRRRRRKKDKLAIKPENAAPSHKYQCTFCTDTFKTKYCMTGPGMNQDNTLLSNNGFCVPHGSMRLVPGFNSARWVFCEEF</sequence>
<dbReference type="InterPro" id="IPR009057">
    <property type="entry name" value="Homeodomain-like_sf"/>
</dbReference>